<dbReference type="Proteomes" id="UP000694257">
    <property type="component" value="Chromosome"/>
</dbReference>
<protein>
    <submittedName>
        <fullName evidence="1">Uncharacterized protein</fullName>
    </submittedName>
</protein>
<name>A0ABX8RSS2_NOCIO</name>
<evidence type="ECO:0000313" key="2">
    <source>
        <dbReference type="Proteomes" id="UP000694257"/>
    </source>
</evidence>
<keyword evidence="2" id="KW-1185">Reference proteome</keyword>
<reference evidence="1 2" key="1">
    <citation type="submission" date="2021-07" db="EMBL/GenBank/DDBJ databases">
        <title>Whole Genome Sequence of Nocardia Iowensis.</title>
        <authorList>
            <person name="Lamm A."/>
            <person name="Collins-Fairclough A.M."/>
            <person name="Bunk B."/>
            <person name="Sproer C."/>
        </authorList>
    </citation>
    <scope>NUCLEOTIDE SEQUENCE [LARGE SCALE GENOMIC DNA]</scope>
    <source>
        <strain evidence="1 2">NRRL 5646</strain>
    </source>
</reference>
<sequence>MADAALPTVTATLDNSYAPAGSNVMVHLVDKVEIPIASSTEACGHEFTICSECTESWAIDYTITGRLPWDTTVAVCDLLPFDRWHEGDRRVTRVVQDSPRPGRVMVLFTDHTWVEVAADLRIDRTTAAAAATPGFELVPSPEVIVAAMAIVDERGLDGLGESKREDWLEARRRATGGSRVSS</sequence>
<evidence type="ECO:0000313" key="1">
    <source>
        <dbReference type="EMBL" id="QXN91924.1"/>
    </source>
</evidence>
<proteinExistence type="predicted"/>
<organism evidence="1 2">
    <name type="scientific">Nocardia iowensis</name>
    <dbReference type="NCBI Taxonomy" id="204891"/>
    <lineage>
        <taxon>Bacteria</taxon>
        <taxon>Bacillati</taxon>
        <taxon>Actinomycetota</taxon>
        <taxon>Actinomycetes</taxon>
        <taxon>Mycobacteriales</taxon>
        <taxon>Nocardiaceae</taxon>
        <taxon>Nocardia</taxon>
    </lineage>
</organism>
<dbReference type="RefSeq" id="WP_218472773.1">
    <property type="nucleotide sequence ID" value="NZ_BAABJN010000009.1"/>
</dbReference>
<accession>A0ABX8RSS2</accession>
<gene>
    <name evidence="1" type="ORF">KV110_01665</name>
</gene>
<dbReference type="EMBL" id="CP078145">
    <property type="protein sequence ID" value="QXN91924.1"/>
    <property type="molecule type" value="Genomic_DNA"/>
</dbReference>